<accession>A0A6J4SD62</accession>
<feature type="non-terminal residue" evidence="2">
    <location>
        <position position="1"/>
    </location>
</feature>
<reference evidence="2" key="1">
    <citation type="submission" date="2020-02" db="EMBL/GenBank/DDBJ databases">
        <authorList>
            <person name="Meier V. D."/>
        </authorList>
    </citation>
    <scope>NUCLEOTIDE SEQUENCE</scope>
    <source>
        <strain evidence="2">AVDCRST_MAG85</strain>
    </source>
</reference>
<feature type="non-terminal residue" evidence="2">
    <location>
        <position position="242"/>
    </location>
</feature>
<feature type="compositionally biased region" description="Basic residues" evidence="1">
    <location>
        <begin position="54"/>
        <end position="64"/>
    </location>
</feature>
<dbReference type="AlphaFoldDB" id="A0A6J4SD62"/>
<feature type="region of interest" description="Disordered" evidence="1">
    <location>
        <begin position="1"/>
        <end position="242"/>
    </location>
</feature>
<feature type="compositionally biased region" description="Basic and acidic residues" evidence="1">
    <location>
        <begin position="65"/>
        <end position="74"/>
    </location>
</feature>
<feature type="compositionally biased region" description="Low complexity" evidence="1">
    <location>
        <begin position="33"/>
        <end position="53"/>
    </location>
</feature>
<name>A0A6J4SD62_9ACTN</name>
<feature type="compositionally biased region" description="Low complexity" evidence="1">
    <location>
        <begin position="137"/>
        <end position="174"/>
    </location>
</feature>
<evidence type="ECO:0000313" key="2">
    <source>
        <dbReference type="EMBL" id="CAA9490493.1"/>
    </source>
</evidence>
<proteinExistence type="predicted"/>
<feature type="compositionally biased region" description="Basic residues" evidence="1">
    <location>
        <begin position="1"/>
        <end position="18"/>
    </location>
</feature>
<feature type="compositionally biased region" description="Basic residues" evidence="1">
    <location>
        <begin position="102"/>
        <end position="122"/>
    </location>
</feature>
<gene>
    <name evidence="2" type="ORF">AVDCRST_MAG85-1198</name>
</gene>
<protein>
    <submittedName>
        <fullName evidence="2">Uncharacterized protein</fullName>
    </submittedName>
</protein>
<feature type="compositionally biased region" description="Basic residues" evidence="1">
    <location>
        <begin position="200"/>
        <end position="221"/>
    </location>
</feature>
<organism evidence="2">
    <name type="scientific">uncultured Solirubrobacteraceae bacterium</name>
    <dbReference type="NCBI Taxonomy" id="1162706"/>
    <lineage>
        <taxon>Bacteria</taxon>
        <taxon>Bacillati</taxon>
        <taxon>Actinomycetota</taxon>
        <taxon>Thermoleophilia</taxon>
        <taxon>Solirubrobacterales</taxon>
        <taxon>Solirubrobacteraceae</taxon>
        <taxon>environmental samples</taxon>
    </lineage>
</organism>
<dbReference type="EMBL" id="CADCVT010000131">
    <property type="protein sequence ID" value="CAA9490493.1"/>
    <property type="molecule type" value="Genomic_DNA"/>
</dbReference>
<sequence>GSARHLRGTVRRARRPAPARRSGEGGRGGGLGRLLPVGPHPVLAARAAGARPVGRARRDRRGHRARADRPDGHPRQPPPAAQARPRDRDARPAQPGPADPRHRARQRQPWRVRGLRGRRRAARAREAPRRRPRPARRALGGVPARAGPAAADPGLGRGPLPQAQAARARPPLGRHLPHRPPRPRGGDRAARRAPAGPPVRVRHPARRRRGPAAMGRRRRDLGRREVRQGAHRGRGPRGDRRL</sequence>
<evidence type="ECO:0000256" key="1">
    <source>
        <dbReference type="SAM" id="MobiDB-lite"/>
    </source>
</evidence>